<dbReference type="GO" id="GO:0006950">
    <property type="term" value="P:response to stress"/>
    <property type="evidence" value="ECO:0007669"/>
    <property type="project" value="TreeGrafter"/>
</dbReference>
<dbReference type="SUPFAM" id="SSF46785">
    <property type="entry name" value="Winged helix' DNA-binding domain"/>
    <property type="match status" value="1"/>
</dbReference>
<comment type="caution">
    <text evidence="2">The sequence shown here is derived from an EMBL/GenBank/DDBJ whole genome shotgun (WGS) entry which is preliminary data.</text>
</comment>
<dbReference type="Proteomes" id="UP000315677">
    <property type="component" value="Unassembled WGS sequence"/>
</dbReference>
<dbReference type="RefSeq" id="WP_170231297.1">
    <property type="nucleotide sequence ID" value="NZ_VFPA01000001.1"/>
</dbReference>
<dbReference type="GO" id="GO:0003700">
    <property type="term" value="F:DNA-binding transcription factor activity"/>
    <property type="evidence" value="ECO:0007669"/>
    <property type="project" value="InterPro"/>
</dbReference>
<keyword evidence="2" id="KW-0238">DNA-binding</keyword>
<keyword evidence="3" id="KW-1185">Reference proteome</keyword>
<dbReference type="GO" id="GO:0003677">
    <property type="term" value="F:DNA binding"/>
    <property type="evidence" value="ECO:0007669"/>
    <property type="project" value="UniProtKB-KW"/>
</dbReference>
<dbReference type="Gene3D" id="1.10.10.10">
    <property type="entry name" value="Winged helix-like DNA-binding domain superfamily/Winged helix DNA-binding domain"/>
    <property type="match status" value="1"/>
</dbReference>
<organism evidence="2 3">
    <name type="scientific">Pseudonocardia kunmingensis</name>
    <dbReference type="NCBI Taxonomy" id="630975"/>
    <lineage>
        <taxon>Bacteria</taxon>
        <taxon>Bacillati</taxon>
        <taxon>Actinomycetota</taxon>
        <taxon>Actinomycetes</taxon>
        <taxon>Pseudonocardiales</taxon>
        <taxon>Pseudonocardiaceae</taxon>
        <taxon>Pseudonocardia</taxon>
    </lineage>
</organism>
<dbReference type="PANTHER" id="PTHR33164:SF106">
    <property type="entry name" value="TRANSCRIPTIONAL REGULATORY PROTEIN"/>
    <property type="match status" value="1"/>
</dbReference>
<protein>
    <submittedName>
        <fullName evidence="2">DNA-binding MarR family transcriptional regulator</fullName>
    </submittedName>
</protein>
<evidence type="ECO:0000259" key="1">
    <source>
        <dbReference type="PROSITE" id="PS50995"/>
    </source>
</evidence>
<gene>
    <name evidence="2" type="ORF">FB558_2862</name>
</gene>
<dbReference type="EMBL" id="VFPA01000001">
    <property type="protein sequence ID" value="TQM16059.1"/>
    <property type="molecule type" value="Genomic_DNA"/>
</dbReference>
<reference evidence="2 3" key="1">
    <citation type="submission" date="2019-06" db="EMBL/GenBank/DDBJ databases">
        <title>Sequencing the genomes of 1000 actinobacteria strains.</title>
        <authorList>
            <person name="Klenk H.-P."/>
        </authorList>
    </citation>
    <scope>NUCLEOTIDE SEQUENCE [LARGE SCALE GENOMIC DNA]</scope>
    <source>
        <strain evidence="2 3">DSM 45301</strain>
    </source>
</reference>
<dbReference type="InterPro" id="IPR036390">
    <property type="entry name" value="WH_DNA-bd_sf"/>
</dbReference>
<dbReference type="Pfam" id="PF01047">
    <property type="entry name" value="MarR"/>
    <property type="match status" value="1"/>
</dbReference>
<dbReference type="InterPro" id="IPR036388">
    <property type="entry name" value="WH-like_DNA-bd_sf"/>
</dbReference>
<dbReference type="SMART" id="SM00347">
    <property type="entry name" value="HTH_MARR"/>
    <property type="match status" value="1"/>
</dbReference>
<dbReference type="PROSITE" id="PS50995">
    <property type="entry name" value="HTH_MARR_2"/>
    <property type="match status" value="1"/>
</dbReference>
<sequence length="172" mass="18779">MGGDEPASNGWNDMDSDELDRDAVLARLSMAGRRQSTAMVLFHANLAARLGLGATDEKVLELVSRHGALTPKELARRTGLAPASISAVLDRLEAKHFLRRQRSSDDRRSFRVVPDPEHTRAVGALFTGLMTELAALHASYSTEDLRTVLGFIEATTRIQERAARELGGPSED</sequence>
<dbReference type="AlphaFoldDB" id="A0A543E3N1"/>
<dbReference type="InterPro" id="IPR000835">
    <property type="entry name" value="HTH_MarR-typ"/>
</dbReference>
<dbReference type="PANTHER" id="PTHR33164">
    <property type="entry name" value="TRANSCRIPTIONAL REGULATOR, MARR FAMILY"/>
    <property type="match status" value="1"/>
</dbReference>
<evidence type="ECO:0000313" key="3">
    <source>
        <dbReference type="Proteomes" id="UP000315677"/>
    </source>
</evidence>
<feature type="domain" description="HTH marR-type" evidence="1">
    <location>
        <begin position="21"/>
        <end position="157"/>
    </location>
</feature>
<evidence type="ECO:0000313" key="2">
    <source>
        <dbReference type="EMBL" id="TQM16059.1"/>
    </source>
</evidence>
<dbReference type="InterPro" id="IPR039422">
    <property type="entry name" value="MarR/SlyA-like"/>
</dbReference>
<accession>A0A543E3N1</accession>
<proteinExistence type="predicted"/>
<name>A0A543E3N1_9PSEU</name>